<feature type="domain" description="DUF3828" evidence="2">
    <location>
        <begin position="26"/>
        <end position="139"/>
    </location>
</feature>
<dbReference type="InterPro" id="IPR024289">
    <property type="entry name" value="DUF3828"/>
</dbReference>
<dbReference type="OrthoDB" id="6563680at2"/>
<keyword evidence="1" id="KW-0732">Signal</keyword>
<dbReference type="Proteomes" id="UP000291424">
    <property type="component" value="Unassembled WGS sequence"/>
</dbReference>
<dbReference type="EMBL" id="SJOO01000001">
    <property type="protein sequence ID" value="TCB94981.1"/>
    <property type="molecule type" value="Genomic_DNA"/>
</dbReference>
<evidence type="ECO:0000259" key="2">
    <source>
        <dbReference type="Pfam" id="PF12883"/>
    </source>
</evidence>
<evidence type="ECO:0000313" key="4">
    <source>
        <dbReference type="Proteomes" id="UP000291424"/>
    </source>
</evidence>
<protein>
    <submittedName>
        <fullName evidence="3">DUF3828 domain-containing protein</fullName>
    </submittedName>
</protein>
<sequence>MKAALIFILLLTSAAHAEEIDNAAKTALRFNKWYISQYAANNFPIMDNAKIEEYVTADTMKKLRHAQDPRFADDEFYDADFFLKAQDIEEGWAENVTVVSSEYDPVCTNIYVSFGKNQEYTVIDCMVKEKGIWKVQSVSRQEILRNENLK</sequence>
<dbReference type="Pfam" id="PF12883">
    <property type="entry name" value="DUF3828"/>
    <property type="match status" value="1"/>
</dbReference>
<organism evidence="3 4">
    <name type="scientific">Enterobacter wuhouensis</name>
    <dbReference type="NCBI Taxonomy" id="2529381"/>
    <lineage>
        <taxon>Bacteria</taxon>
        <taxon>Pseudomonadati</taxon>
        <taxon>Pseudomonadota</taxon>
        <taxon>Gammaproteobacteria</taxon>
        <taxon>Enterobacterales</taxon>
        <taxon>Enterobacteriaceae</taxon>
        <taxon>Enterobacter</taxon>
    </lineage>
</organism>
<dbReference type="AlphaFoldDB" id="A0A4R0GI34"/>
<evidence type="ECO:0000256" key="1">
    <source>
        <dbReference type="SAM" id="SignalP"/>
    </source>
</evidence>
<dbReference type="RefSeq" id="WP_131632544.1">
    <property type="nucleotide sequence ID" value="NZ_SJOO01000001.1"/>
</dbReference>
<comment type="caution">
    <text evidence="3">The sequence shown here is derived from an EMBL/GenBank/DDBJ whole genome shotgun (WGS) entry which is preliminary data.</text>
</comment>
<accession>A0A4R0GI34</accession>
<dbReference type="Gene3D" id="3.10.450.50">
    <property type="match status" value="1"/>
</dbReference>
<proteinExistence type="predicted"/>
<gene>
    <name evidence="3" type="ORF">E0L20_02565</name>
</gene>
<reference evidence="3 4" key="1">
    <citation type="submission" date="2019-02" db="EMBL/GenBank/DDBJ databases">
        <title>The draft genome of Enterobacter spp. strains.</title>
        <authorList>
            <person name="Wang C."/>
            <person name="Feng Y."/>
            <person name="Zong Z."/>
        </authorList>
    </citation>
    <scope>NUCLEOTIDE SEQUENCE [LARGE SCALE GENOMIC DNA]</scope>
    <source>
        <strain evidence="3 4">WCHEW120002</strain>
    </source>
</reference>
<name>A0A4R0GI34_9ENTR</name>
<feature type="signal peptide" evidence="1">
    <location>
        <begin position="1"/>
        <end position="17"/>
    </location>
</feature>
<evidence type="ECO:0000313" key="3">
    <source>
        <dbReference type="EMBL" id="TCB94981.1"/>
    </source>
</evidence>
<feature type="chain" id="PRO_5020511107" evidence="1">
    <location>
        <begin position="18"/>
        <end position="150"/>
    </location>
</feature>